<evidence type="ECO:0000256" key="2">
    <source>
        <dbReference type="ARBA" id="ARBA00022729"/>
    </source>
</evidence>
<keyword evidence="7" id="KW-1185">Reference proteome</keyword>
<evidence type="ECO:0000256" key="3">
    <source>
        <dbReference type="ARBA" id="ARBA00023180"/>
    </source>
</evidence>
<dbReference type="FunFam" id="2.10.310.10:FF:000001">
    <property type="entry name" value="Serpin family A member 1"/>
    <property type="match status" value="1"/>
</dbReference>
<keyword evidence="3" id="KW-0325">Glycoprotein</keyword>
<comment type="similarity">
    <text evidence="1 4">Belongs to the serpin family.</text>
</comment>
<proteinExistence type="inferred from homology"/>
<dbReference type="InParanoid" id="A0A7J8K0E2"/>
<accession>A0A7J8K0E2</accession>
<reference evidence="6 7" key="1">
    <citation type="journal article" date="2020" name="Nature">
        <title>Six reference-quality genomes reveal evolution of bat adaptations.</title>
        <authorList>
            <person name="Jebb D."/>
            <person name="Huang Z."/>
            <person name="Pippel M."/>
            <person name="Hughes G.M."/>
            <person name="Lavrichenko K."/>
            <person name="Devanna P."/>
            <person name="Winkler S."/>
            <person name="Jermiin L.S."/>
            <person name="Skirmuntt E.C."/>
            <person name="Katzourakis A."/>
            <person name="Burkitt-Gray L."/>
            <person name="Ray D.A."/>
            <person name="Sullivan K.A.M."/>
            <person name="Roscito J.G."/>
            <person name="Kirilenko B.M."/>
            <person name="Davalos L.M."/>
            <person name="Corthals A.P."/>
            <person name="Power M.L."/>
            <person name="Jones G."/>
            <person name="Ransome R.D."/>
            <person name="Dechmann D.K.N."/>
            <person name="Locatelli A.G."/>
            <person name="Puechmaille S.J."/>
            <person name="Fedrigo O."/>
            <person name="Jarvis E.D."/>
            <person name="Hiller M."/>
            <person name="Vernes S.C."/>
            <person name="Myers E.W."/>
            <person name="Teeling E.C."/>
        </authorList>
    </citation>
    <scope>NUCLEOTIDE SEQUENCE [LARGE SCALE GENOMIC DNA]</scope>
    <source>
        <strain evidence="6">MMolMol1</strain>
        <tissue evidence="6">Muscle</tissue>
    </source>
</reference>
<gene>
    <name evidence="6" type="ORF">HJG59_016323</name>
</gene>
<evidence type="ECO:0000256" key="1">
    <source>
        <dbReference type="ARBA" id="ARBA00009500"/>
    </source>
</evidence>
<dbReference type="SUPFAM" id="SSF56574">
    <property type="entry name" value="Serpins"/>
    <property type="match status" value="1"/>
</dbReference>
<evidence type="ECO:0000313" key="6">
    <source>
        <dbReference type="EMBL" id="KAF6502567.1"/>
    </source>
</evidence>
<dbReference type="FunFam" id="3.30.497.10:FF:000001">
    <property type="entry name" value="Serine protease inhibitor"/>
    <property type="match status" value="1"/>
</dbReference>
<evidence type="ECO:0000256" key="4">
    <source>
        <dbReference type="RuleBase" id="RU000411"/>
    </source>
</evidence>
<evidence type="ECO:0000313" key="7">
    <source>
        <dbReference type="Proteomes" id="UP000550707"/>
    </source>
</evidence>
<dbReference type="Pfam" id="PF00079">
    <property type="entry name" value="Serpin"/>
    <property type="match status" value="1"/>
</dbReference>
<name>A0A7J8K0E2_MOLMO</name>
<dbReference type="Proteomes" id="UP000550707">
    <property type="component" value="Unassembled WGS sequence"/>
</dbReference>
<dbReference type="InterPro" id="IPR023796">
    <property type="entry name" value="Serpin_dom"/>
</dbReference>
<dbReference type="AlphaFoldDB" id="A0A7J8K0E2"/>
<dbReference type="Gene3D" id="2.30.39.10">
    <property type="entry name" value="Alpha-1-antitrypsin, domain 1"/>
    <property type="match status" value="1"/>
</dbReference>
<dbReference type="SMART" id="SM00093">
    <property type="entry name" value="SERPIN"/>
    <property type="match status" value="1"/>
</dbReference>
<protein>
    <submittedName>
        <fullName evidence="6">Serpin family A member 9</fullName>
    </submittedName>
</protein>
<dbReference type="GO" id="GO:0004867">
    <property type="term" value="F:serine-type endopeptidase inhibitor activity"/>
    <property type="evidence" value="ECO:0007669"/>
    <property type="project" value="InterPro"/>
</dbReference>
<dbReference type="InterPro" id="IPR042185">
    <property type="entry name" value="Serpin_sf_2"/>
</dbReference>
<comment type="caution">
    <text evidence="6">The sequence shown here is derived from an EMBL/GenBank/DDBJ whole genome shotgun (WGS) entry which is preliminary data.</text>
</comment>
<dbReference type="InterPro" id="IPR036186">
    <property type="entry name" value="Serpin_sf"/>
</dbReference>
<dbReference type="EMBL" id="JACASF010000001">
    <property type="protein sequence ID" value="KAF6502567.1"/>
    <property type="molecule type" value="Genomic_DNA"/>
</dbReference>
<organism evidence="6 7">
    <name type="scientific">Molossus molossus</name>
    <name type="common">Pallas' mastiff bat</name>
    <name type="synonym">Vespertilio molossus</name>
    <dbReference type="NCBI Taxonomy" id="27622"/>
    <lineage>
        <taxon>Eukaryota</taxon>
        <taxon>Metazoa</taxon>
        <taxon>Chordata</taxon>
        <taxon>Craniata</taxon>
        <taxon>Vertebrata</taxon>
        <taxon>Euteleostomi</taxon>
        <taxon>Mammalia</taxon>
        <taxon>Eutheria</taxon>
        <taxon>Laurasiatheria</taxon>
        <taxon>Chiroptera</taxon>
        <taxon>Yangochiroptera</taxon>
        <taxon>Molossidae</taxon>
        <taxon>Molossus</taxon>
    </lineage>
</organism>
<dbReference type="FunFam" id="2.30.39.10:FF:000003">
    <property type="entry name" value="alpha-1-antitrypsin isoform X1"/>
    <property type="match status" value="1"/>
</dbReference>
<dbReference type="InterPro" id="IPR042178">
    <property type="entry name" value="Serpin_sf_1"/>
</dbReference>
<dbReference type="Gene3D" id="2.10.310.10">
    <property type="entry name" value="Serpins superfamily"/>
    <property type="match status" value="1"/>
</dbReference>
<keyword evidence="2" id="KW-0732">Signal</keyword>
<sequence length="380" mass="42898">MRMGQEKGNQQSNANFAFRLYQRLVSKTPSQNIFFSPVSVSASLAMLSLGARSATKTQILQSMGFNFTHTPEPAIQQGFQHLVHSLNVPSKDLDLRMGSVLFIKKELQLQTHFLDNVKRLYESEVFSTDFSNTSSARERINSYVEKETKGKIVDLIQDLEPQTAMVLVNYIFFKAKWEKPFNPRYTSKRYPFLVGKTTVKVPMMHQVEQFAFAVDPELNCSVLQMDYSGDTAALFVLPGQGKMRQLEQALSSRTLRKWSHSLQKRWLEVFLPKFSTSTSYALETILPKMGIRDAFDRKADFSGITKTDFLQVSKAAHKAVLDISEDGTTAAAATATKLTIRSKDSPSPAICFNRSFLLLIINKATETILFLGKVEDPTKF</sequence>
<dbReference type="InterPro" id="IPR000215">
    <property type="entry name" value="Serpin_fam"/>
</dbReference>
<evidence type="ECO:0000259" key="5">
    <source>
        <dbReference type="SMART" id="SM00093"/>
    </source>
</evidence>
<dbReference type="Gene3D" id="3.30.497.10">
    <property type="entry name" value="Antithrombin, subunit I, domain 2"/>
    <property type="match status" value="1"/>
</dbReference>
<dbReference type="PANTHER" id="PTHR11461">
    <property type="entry name" value="SERINE PROTEASE INHIBITOR, SERPIN"/>
    <property type="match status" value="1"/>
</dbReference>
<dbReference type="FunCoup" id="A0A7J8K0E2">
    <property type="interactions" value="30"/>
</dbReference>
<feature type="domain" description="Serpin" evidence="5">
    <location>
        <begin position="18"/>
        <end position="377"/>
    </location>
</feature>
<dbReference type="PANTHER" id="PTHR11461:SF40">
    <property type="entry name" value="SERPIN A9"/>
    <property type="match status" value="1"/>
</dbReference>
<dbReference type="GO" id="GO:0005615">
    <property type="term" value="C:extracellular space"/>
    <property type="evidence" value="ECO:0007669"/>
    <property type="project" value="InterPro"/>
</dbReference>